<dbReference type="SMART" id="SM00382">
    <property type="entry name" value="AAA"/>
    <property type="match status" value="1"/>
</dbReference>
<sequence length="539" mass="54123">MSALRRALDDAAIPRGRAVLAVLTGTAALGSAVGLAAVAAWLIARAAGMPSPAELAVAAVVVRFFGIGRGLFRYLERLASHETALRGVVSLRVRVYERLAQAPAARVLPLSRGEVMARLGADIEAVGDAVVRGLVPVAVAVTVSSIAVGISLFLVPLAGAILAACLLVAGLGTAGLTLRSARAAARAAVTADARVTERALAAVEGAAEHRVWATSHASHEALAAAETDAAAAHEAAARPAALGAAVQTLSAGAALVGSIAVAVTQAQGGSIGPTTAAVVALLPLAAFEAVGAVPAAVTQLFRSSEAARRIEELAPVIEAPPSTPHKAPQSVVIEAHDLSAAWPGMTPTRAVDLTVAPGEVVAVVGQSGIGKTTLLATIAGALAPASGTVTVAGETSSDRHLGTSVAMTPEDAHLFGTTVMENLRVARGDVSPSEAIAALDVVGLSSWLTTFPAGLDTELGSGGGTVSGGERRRLLLARALLAPQPAHLIDEPGEHLDAAGRDALRAVLERLRAEGRSVVIVTHDLALVDAADRTVSLDA</sequence>
<dbReference type="PROSITE" id="PS50929">
    <property type="entry name" value="ABC_TM1F"/>
    <property type="match status" value="1"/>
</dbReference>
<evidence type="ECO:0000256" key="4">
    <source>
        <dbReference type="ARBA" id="ARBA00022840"/>
    </source>
</evidence>
<feature type="transmembrane region" description="Helical" evidence="7">
    <location>
        <begin position="20"/>
        <end position="43"/>
    </location>
</feature>
<dbReference type="NCBIfam" id="TIGR02868">
    <property type="entry name" value="CydC"/>
    <property type="match status" value="1"/>
</dbReference>
<keyword evidence="3" id="KW-0547">Nucleotide-binding</keyword>
<dbReference type="Pfam" id="PF00664">
    <property type="entry name" value="ABC_membrane"/>
    <property type="match status" value="1"/>
</dbReference>
<dbReference type="PROSITE" id="PS00211">
    <property type="entry name" value="ABC_TRANSPORTER_1"/>
    <property type="match status" value="1"/>
</dbReference>
<dbReference type="PANTHER" id="PTHR24221">
    <property type="entry name" value="ATP-BINDING CASSETTE SUB-FAMILY B"/>
    <property type="match status" value="1"/>
</dbReference>
<dbReference type="PANTHER" id="PTHR24221:SF654">
    <property type="entry name" value="ATP-BINDING CASSETTE SUB-FAMILY B MEMBER 6"/>
    <property type="match status" value="1"/>
</dbReference>
<feature type="domain" description="ABC transmembrane type-1" evidence="9">
    <location>
        <begin position="19"/>
        <end position="302"/>
    </location>
</feature>
<keyword evidence="5 7" id="KW-1133">Transmembrane helix</keyword>
<reference evidence="10" key="1">
    <citation type="submission" date="2021-01" db="EMBL/GenBank/DDBJ databases">
        <title>Whole genome shotgun sequence of Demequina activiva NBRC 110675.</title>
        <authorList>
            <person name="Komaki H."/>
            <person name="Tamura T."/>
        </authorList>
    </citation>
    <scope>NUCLEOTIDE SEQUENCE</scope>
    <source>
        <strain evidence="10">NBRC 110675</strain>
    </source>
</reference>
<dbReference type="InterPro" id="IPR011527">
    <property type="entry name" value="ABC1_TM_dom"/>
</dbReference>
<dbReference type="InterPro" id="IPR027417">
    <property type="entry name" value="P-loop_NTPase"/>
</dbReference>
<dbReference type="InterPro" id="IPR039421">
    <property type="entry name" value="Type_1_exporter"/>
</dbReference>
<evidence type="ECO:0000259" key="8">
    <source>
        <dbReference type="PROSITE" id="PS50893"/>
    </source>
</evidence>
<protein>
    <submittedName>
        <fullName evidence="10">Thiol reductant ABC exporter subunit CydC</fullName>
    </submittedName>
</protein>
<dbReference type="RefSeq" id="WP_203656291.1">
    <property type="nucleotide sequence ID" value="NZ_BONR01000004.1"/>
</dbReference>
<dbReference type="SUPFAM" id="SSF90123">
    <property type="entry name" value="ABC transporter transmembrane region"/>
    <property type="match status" value="1"/>
</dbReference>
<dbReference type="Gene3D" id="1.20.1560.10">
    <property type="entry name" value="ABC transporter type 1, transmembrane domain"/>
    <property type="match status" value="1"/>
</dbReference>
<dbReference type="InterPro" id="IPR014223">
    <property type="entry name" value="ABC_CydC/D"/>
</dbReference>
<organism evidence="10 11">
    <name type="scientific">Demequina activiva</name>
    <dbReference type="NCBI Taxonomy" id="1582364"/>
    <lineage>
        <taxon>Bacteria</taxon>
        <taxon>Bacillati</taxon>
        <taxon>Actinomycetota</taxon>
        <taxon>Actinomycetes</taxon>
        <taxon>Micrococcales</taxon>
        <taxon>Demequinaceae</taxon>
        <taxon>Demequina</taxon>
    </lineage>
</organism>
<evidence type="ECO:0000313" key="10">
    <source>
        <dbReference type="EMBL" id="GIG55109.1"/>
    </source>
</evidence>
<dbReference type="Gene3D" id="3.40.50.300">
    <property type="entry name" value="P-loop containing nucleotide triphosphate hydrolases"/>
    <property type="match status" value="1"/>
</dbReference>
<dbReference type="GO" id="GO:0005886">
    <property type="term" value="C:plasma membrane"/>
    <property type="evidence" value="ECO:0007669"/>
    <property type="project" value="UniProtKB-SubCell"/>
</dbReference>
<dbReference type="GO" id="GO:0005524">
    <property type="term" value="F:ATP binding"/>
    <property type="evidence" value="ECO:0007669"/>
    <property type="project" value="UniProtKB-KW"/>
</dbReference>
<dbReference type="InterPro" id="IPR003439">
    <property type="entry name" value="ABC_transporter-like_ATP-bd"/>
</dbReference>
<dbReference type="AlphaFoldDB" id="A0A919Q3X1"/>
<keyword evidence="6 7" id="KW-0472">Membrane</keyword>
<evidence type="ECO:0000259" key="9">
    <source>
        <dbReference type="PROSITE" id="PS50929"/>
    </source>
</evidence>
<feature type="transmembrane region" description="Helical" evidence="7">
    <location>
        <begin position="160"/>
        <end position="178"/>
    </location>
</feature>
<keyword evidence="4" id="KW-0067">ATP-binding</keyword>
<dbReference type="GO" id="GO:0034775">
    <property type="term" value="P:glutathione transmembrane transport"/>
    <property type="evidence" value="ECO:0007669"/>
    <property type="project" value="InterPro"/>
</dbReference>
<dbReference type="Pfam" id="PF00005">
    <property type="entry name" value="ABC_tran"/>
    <property type="match status" value="1"/>
</dbReference>
<dbReference type="PROSITE" id="PS50893">
    <property type="entry name" value="ABC_TRANSPORTER_2"/>
    <property type="match status" value="1"/>
</dbReference>
<dbReference type="GO" id="GO:0034040">
    <property type="term" value="F:ATPase-coupled lipid transmembrane transporter activity"/>
    <property type="evidence" value="ECO:0007669"/>
    <property type="project" value="TreeGrafter"/>
</dbReference>
<dbReference type="InterPro" id="IPR003593">
    <property type="entry name" value="AAA+_ATPase"/>
</dbReference>
<dbReference type="EMBL" id="BONR01000004">
    <property type="protein sequence ID" value="GIG55109.1"/>
    <property type="molecule type" value="Genomic_DNA"/>
</dbReference>
<evidence type="ECO:0000256" key="2">
    <source>
        <dbReference type="ARBA" id="ARBA00022692"/>
    </source>
</evidence>
<feature type="transmembrane region" description="Helical" evidence="7">
    <location>
        <begin position="134"/>
        <end position="154"/>
    </location>
</feature>
<evidence type="ECO:0000313" key="11">
    <source>
        <dbReference type="Proteomes" id="UP000652354"/>
    </source>
</evidence>
<comment type="caution">
    <text evidence="10">The sequence shown here is derived from an EMBL/GenBank/DDBJ whole genome shotgun (WGS) entry which is preliminary data.</text>
</comment>
<evidence type="ECO:0000256" key="1">
    <source>
        <dbReference type="ARBA" id="ARBA00004651"/>
    </source>
</evidence>
<keyword evidence="2 7" id="KW-0812">Transmembrane</keyword>
<evidence type="ECO:0000256" key="3">
    <source>
        <dbReference type="ARBA" id="ARBA00022741"/>
    </source>
</evidence>
<dbReference type="SUPFAM" id="SSF52540">
    <property type="entry name" value="P-loop containing nucleoside triphosphate hydrolases"/>
    <property type="match status" value="1"/>
</dbReference>
<feature type="transmembrane region" description="Helical" evidence="7">
    <location>
        <begin position="55"/>
        <end position="72"/>
    </location>
</feature>
<evidence type="ECO:0000256" key="6">
    <source>
        <dbReference type="ARBA" id="ARBA00023136"/>
    </source>
</evidence>
<proteinExistence type="predicted"/>
<evidence type="ECO:0000256" key="7">
    <source>
        <dbReference type="SAM" id="Phobius"/>
    </source>
</evidence>
<gene>
    <name evidence="10" type="ORF">Dac01nite_18610</name>
</gene>
<dbReference type="GO" id="GO:0045454">
    <property type="term" value="P:cell redox homeostasis"/>
    <property type="evidence" value="ECO:0007669"/>
    <property type="project" value="InterPro"/>
</dbReference>
<dbReference type="GO" id="GO:0016887">
    <property type="term" value="F:ATP hydrolysis activity"/>
    <property type="evidence" value="ECO:0007669"/>
    <property type="project" value="InterPro"/>
</dbReference>
<dbReference type="InterPro" id="IPR036640">
    <property type="entry name" value="ABC1_TM_sf"/>
</dbReference>
<comment type="subcellular location">
    <subcellularLocation>
        <location evidence="1">Cell membrane</location>
        <topology evidence="1">Multi-pass membrane protein</topology>
    </subcellularLocation>
</comment>
<dbReference type="InterPro" id="IPR017871">
    <property type="entry name" value="ABC_transporter-like_CS"/>
</dbReference>
<dbReference type="Proteomes" id="UP000652354">
    <property type="component" value="Unassembled WGS sequence"/>
</dbReference>
<accession>A0A919Q3X1</accession>
<keyword evidence="11" id="KW-1185">Reference proteome</keyword>
<dbReference type="GO" id="GO:0140359">
    <property type="term" value="F:ABC-type transporter activity"/>
    <property type="evidence" value="ECO:0007669"/>
    <property type="project" value="InterPro"/>
</dbReference>
<evidence type="ECO:0000256" key="5">
    <source>
        <dbReference type="ARBA" id="ARBA00022989"/>
    </source>
</evidence>
<feature type="domain" description="ABC transporter" evidence="8">
    <location>
        <begin position="333"/>
        <end position="539"/>
    </location>
</feature>
<name>A0A919Q3X1_9MICO</name>